<dbReference type="GO" id="GO:0004165">
    <property type="term" value="F:delta(3)-delta(2)-enoyl-CoA isomerase activity"/>
    <property type="evidence" value="ECO:0007669"/>
    <property type="project" value="UniProtKB-ARBA"/>
</dbReference>
<dbReference type="GO" id="GO:0005777">
    <property type="term" value="C:peroxisome"/>
    <property type="evidence" value="ECO:0007669"/>
    <property type="project" value="UniProtKB-SubCell"/>
</dbReference>
<dbReference type="InterPro" id="IPR014352">
    <property type="entry name" value="FERM/acyl-CoA-bd_prot_sf"/>
</dbReference>
<dbReference type="InterPro" id="IPR000582">
    <property type="entry name" value="Acyl-CoA-binding_protein"/>
</dbReference>
<dbReference type="SUPFAM" id="SSF47027">
    <property type="entry name" value="Acyl-CoA binding protein"/>
    <property type="match status" value="1"/>
</dbReference>
<evidence type="ECO:0000313" key="5">
    <source>
        <dbReference type="EMBL" id="AAC19408.1"/>
    </source>
</evidence>
<feature type="domain" description="ACB" evidence="4">
    <location>
        <begin position="4"/>
        <end position="89"/>
    </location>
</feature>
<dbReference type="PROSITE" id="PS00880">
    <property type="entry name" value="ACB_1"/>
    <property type="match status" value="1"/>
</dbReference>
<dbReference type="EMBL" id="AF006493">
    <property type="protein sequence ID" value="AAC19408.1"/>
    <property type="molecule type" value="mRNA"/>
</dbReference>
<dbReference type="Gene3D" id="1.10.12.10">
    <property type="entry name" value="Lyase 2-enoyl-coa Hydratase, Chain A, domain 2"/>
    <property type="match status" value="1"/>
</dbReference>
<dbReference type="PROSITE" id="PS51228">
    <property type="entry name" value="ACB_2"/>
    <property type="match status" value="1"/>
</dbReference>
<evidence type="ECO:0000256" key="1">
    <source>
        <dbReference type="ARBA" id="ARBA00004275"/>
    </source>
</evidence>
<evidence type="ECO:0000256" key="3">
    <source>
        <dbReference type="ARBA" id="ARBA00023235"/>
    </source>
</evidence>
<dbReference type="PANTHER" id="PTHR43684:SF1">
    <property type="entry name" value="ENOYL-COA DELTA ISOMERASE 2"/>
    <property type="match status" value="1"/>
</dbReference>
<dbReference type="InterPro" id="IPR014748">
    <property type="entry name" value="Enoyl-CoA_hydra_C"/>
</dbReference>
<name>O42310_CYPCA</name>
<reference evidence="5" key="1">
    <citation type="submission" date="1997-06" db="EMBL/GenBank/DDBJ databases">
        <title>The detection of cold-induced gene expression in carp liver by differential display RT-PCR.</title>
        <authorList>
            <person name="Gracey A.Y."/>
            <person name="Colonna-Romano S."/>
            <person name="Tiku P.E."/>
            <person name="Cossins A.R."/>
            <person name="Maresca B."/>
        </authorList>
    </citation>
    <scope>NUCLEOTIDE SEQUENCE</scope>
</reference>
<dbReference type="InterPro" id="IPR051053">
    <property type="entry name" value="ECH/Chromodomain_protein"/>
</dbReference>
<dbReference type="Gene3D" id="1.20.80.10">
    <property type="match status" value="1"/>
</dbReference>
<dbReference type="InterPro" id="IPR022408">
    <property type="entry name" value="Acyl-CoA-binding_prot_CS"/>
</dbReference>
<comment type="subcellular location">
    <subcellularLocation>
        <location evidence="1">Peroxisome</location>
    </subcellularLocation>
</comment>
<evidence type="ECO:0000259" key="4">
    <source>
        <dbReference type="PROSITE" id="PS51228"/>
    </source>
</evidence>
<keyword evidence="2" id="KW-0576">Peroxisome</keyword>
<dbReference type="Pfam" id="PF00887">
    <property type="entry name" value="ACBP"/>
    <property type="match status" value="1"/>
</dbReference>
<dbReference type="InterPro" id="IPR029045">
    <property type="entry name" value="ClpP/crotonase-like_dom_sf"/>
</dbReference>
<protein>
    <submittedName>
        <fullName evidence="5">ACBP/ECHM</fullName>
    </submittedName>
</protein>
<evidence type="ECO:0000256" key="2">
    <source>
        <dbReference type="ARBA" id="ARBA00023140"/>
    </source>
</evidence>
<dbReference type="SUPFAM" id="SSF52096">
    <property type="entry name" value="ClpP/crotonase"/>
    <property type="match status" value="1"/>
</dbReference>
<accession>O42310</accession>
<dbReference type="InterPro" id="IPR001753">
    <property type="entry name" value="Enoyl-CoA_hydra/iso"/>
</dbReference>
<dbReference type="PRINTS" id="PR00689">
    <property type="entry name" value="ACOABINDINGP"/>
</dbReference>
<proteinExistence type="evidence at transcript level"/>
<dbReference type="GO" id="GO:0005739">
    <property type="term" value="C:mitochondrion"/>
    <property type="evidence" value="ECO:0007669"/>
    <property type="project" value="TreeGrafter"/>
</dbReference>
<dbReference type="GO" id="GO:0000062">
    <property type="term" value="F:fatty-acyl-CoA binding"/>
    <property type="evidence" value="ECO:0007669"/>
    <property type="project" value="InterPro"/>
</dbReference>
<dbReference type="InterPro" id="IPR035984">
    <property type="entry name" value="Acyl-CoA-binding_sf"/>
</dbReference>
<dbReference type="CDD" id="cd06558">
    <property type="entry name" value="crotonase-like"/>
    <property type="match status" value="1"/>
</dbReference>
<dbReference type="AlphaFoldDB" id="O42310"/>
<sequence>MGASVEEFNAAKEKLGALKKDPGNEVKLKVYALFKQATQGPCNTPKPSMLDFVNKAKWDAWKSLGSVSQEEARQQYVDLISSLVGTEAPAVAAQPTGSTKGFQTLLVSTEDNITTIRLNRPEKKNAITVEMYNELIEALDLAGKDSSVITVITGSGDYYCSGNDLNNFTKIPEVEYRRWLKMLGSAEEYVKVYIDFPKPLIGVINGPAVGVSVTLLGLFDVVYATEKATFHTPFSQLGQSPEGCSSYLFPKIMGAAKASEMLLFNKKLTAAQACEVGLVTEVFPESSFQSEVWTRLKAYAKLPKNSLVLSKQLIRAVEKEKLHAVNDAEVERLVERWLSDECMQAIMSFFQAKSKL</sequence>
<organism evidence="5">
    <name type="scientific">Cyprinus carpio</name>
    <name type="common">Common carp</name>
    <dbReference type="NCBI Taxonomy" id="7962"/>
    <lineage>
        <taxon>Eukaryota</taxon>
        <taxon>Metazoa</taxon>
        <taxon>Chordata</taxon>
        <taxon>Craniata</taxon>
        <taxon>Vertebrata</taxon>
        <taxon>Euteleostomi</taxon>
        <taxon>Actinopterygii</taxon>
        <taxon>Neopterygii</taxon>
        <taxon>Teleostei</taxon>
        <taxon>Ostariophysi</taxon>
        <taxon>Cypriniformes</taxon>
        <taxon>Cyprinidae</taxon>
        <taxon>Cyprininae</taxon>
        <taxon>Cyprinus</taxon>
    </lineage>
</organism>
<dbReference type="FunFam" id="3.90.226.10:FF:000084">
    <property type="entry name" value="Enoyl-CoA delta isomerase 2, mitochondrial"/>
    <property type="match status" value="1"/>
</dbReference>
<keyword evidence="3" id="KW-0413">Isomerase</keyword>
<dbReference type="PANTHER" id="PTHR43684">
    <property type="match status" value="1"/>
</dbReference>
<dbReference type="Gene3D" id="3.90.226.10">
    <property type="entry name" value="2-enoyl-CoA Hydratase, Chain A, domain 1"/>
    <property type="match status" value="1"/>
</dbReference>
<dbReference type="Pfam" id="PF00378">
    <property type="entry name" value="ECH_1"/>
    <property type="match status" value="1"/>
</dbReference>
<dbReference type="CDD" id="cd00435">
    <property type="entry name" value="ACBP"/>
    <property type="match status" value="1"/>
</dbReference>